<evidence type="ECO:0000256" key="6">
    <source>
        <dbReference type="ARBA" id="ARBA00023004"/>
    </source>
</evidence>
<dbReference type="PANTHER" id="PTHR47955:SF19">
    <property type="entry name" value="CYTOCHROME P450 71A9-LIKE ISOFORM X1"/>
    <property type="match status" value="1"/>
</dbReference>
<dbReference type="GO" id="GO:0016705">
    <property type="term" value="F:oxidoreductase activity, acting on paired donors, with incorporation or reduction of molecular oxygen"/>
    <property type="evidence" value="ECO:0007669"/>
    <property type="project" value="InterPro"/>
</dbReference>
<keyword evidence="5" id="KW-0560">Oxidoreductase</keyword>
<evidence type="ECO:0000256" key="7">
    <source>
        <dbReference type="ARBA" id="ARBA00023033"/>
    </source>
</evidence>
<dbReference type="GO" id="GO:0005506">
    <property type="term" value="F:iron ion binding"/>
    <property type="evidence" value="ECO:0007669"/>
    <property type="project" value="InterPro"/>
</dbReference>
<evidence type="ECO:0000256" key="4">
    <source>
        <dbReference type="ARBA" id="ARBA00022723"/>
    </source>
</evidence>
<dbReference type="InterPro" id="IPR001128">
    <property type="entry name" value="Cyt_P450"/>
</dbReference>
<protein>
    <submittedName>
        <fullName evidence="8">Uncharacterized protein</fullName>
    </submittedName>
</protein>
<keyword evidence="4" id="KW-0479">Metal-binding</keyword>
<evidence type="ECO:0000313" key="9">
    <source>
        <dbReference type="Proteomes" id="UP001374535"/>
    </source>
</evidence>
<dbReference type="Pfam" id="PF00067">
    <property type="entry name" value="p450"/>
    <property type="match status" value="1"/>
</dbReference>
<accession>A0AAQ3RZD3</accession>
<evidence type="ECO:0000313" key="8">
    <source>
        <dbReference type="EMBL" id="WVZ09844.1"/>
    </source>
</evidence>
<keyword evidence="7" id="KW-0503">Monooxygenase</keyword>
<dbReference type="Proteomes" id="UP001374535">
    <property type="component" value="Chromosome 5"/>
</dbReference>
<dbReference type="SUPFAM" id="SSF48264">
    <property type="entry name" value="Cytochrome P450"/>
    <property type="match status" value="1"/>
</dbReference>
<dbReference type="GO" id="GO:0020037">
    <property type="term" value="F:heme binding"/>
    <property type="evidence" value="ECO:0007669"/>
    <property type="project" value="InterPro"/>
</dbReference>
<keyword evidence="3" id="KW-0349">Heme</keyword>
<comment type="cofactor">
    <cofactor evidence="1">
        <name>heme</name>
        <dbReference type="ChEBI" id="CHEBI:30413"/>
    </cofactor>
</comment>
<dbReference type="InterPro" id="IPR036396">
    <property type="entry name" value="Cyt_P450_sf"/>
</dbReference>
<comment type="similarity">
    <text evidence="2">Belongs to the cytochrome P450 family.</text>
</comment>
<dbReference type="GO" id="GO:0004497">
    <property type="term" value="F:monooxygenase activity"/>
    <property type="evidence" value="ECO:0007669"/>
    <property type="project" value="UniProtKB-KW"/>
</dbReference>
<evidence type="ECO:0000256" key="3">
    <source>
        <dbReference type="ARBA" id="ARBA00022617"/>
    </source>
</evidence>
<evidence type="ECO:0000256" key="5">
    <source>
        <dbReference type="ARBA" id="ARBA00023002"/>
    </source>
</evidence>
<dbReference type="PANTHER" id="PTHR47955">
    <property type="entry name" value="CYTOCHROME P450 FAMILY 71 PROTEIN"/>
    <property type="match status" value="1"/>
</dbReference>
<gene>
    <name evidence="8" type="ORF">V8G54_014374</name>
</gene>
<dbReference type="AlphaFoldDB" id="A0AAQ3RZD3"/>
<sequence length="110" mass="12521">MGNVSWQCSNTKSHDLIGSVWVLHAPFHLLIAHTVEKALSRKEKATSRAKETIFIGNLHQLGTLPHRSLQHLSRKHRPLMFLQLGSIPNLVVSSADMAKEIFKYRFSCEF</sequence>
<organism evidence="8 9">
    <name type="scientific">Vigna mungo</name>
    <name type="common">Black gram</name>
    <name type="synonym">Phaseolus mungo</name>
    <dbReference type="NCBI Taxonomy" id="3915"/>
    <lineage>
        <taxon>Eukaryota</taxon>
        <taxon>Viridiplantae</taxon>
        <taxon>Streptophyta</taxon>
        <taxon>Embryophyta</taxon>
        <taxon>Tracheophyta</taxon>
        <taxon>Spermatophyta</taxon>
        <taxon>Magnoliopsida</taxon>
        <taxon>eudicotyledons</taxon>
        <taxon>Gunneridae</taxon>
        <taxon>Pentapetalae</taxon>
        <taxon>rosids</taxon>
        <taxon>fabids</taxon>
        <taxon>Fabales</taxon>
        <taxon>Fabaceae</taxon>
        <taxon>Papilionoideae</taxon>
        <taxon>50 kb inversion clade</taxon>
        <taxon>NPAAA clade</taxon>
        <taxon>indigoferoid/millettioid clade</taxon>
        <taxon>Phaseoleae</taxon>
        <taxon>Vigna</taxon>
    </lineage>
</organism>
<keyword evidence="6" id="KW-0408">Iron</keyword>
<evidence type="ECO:0000256" key="2">
    <source>
        <dbReference type="ARBA" id="ARBA00010617"/>
    </source>
</evidence>
<evidence type="ECO:0000256" key="1">
    <source>
        <dbReference type="ARBA" id="ARBA00001971"/>
    </source>
</evidence>
<reference evidence="8 9" key="1">
    <citation type="journal article" date="2023" name="Life. Sci Alliance">
        <title>Evolutionary insights into 3D genome organization and epigenetic landscape of Vigna mungo.</title>
        <authorList>
            <person name="Junaid A."/>
            <person name="Singh B."/>
            <person name="Bhatia S."/>
        </authorList>
    </citation>
    <scope>NUCLEOTIDE SEQUENCE [LARGE SCALE GENOMIC DNA]</scope>
    <source>
        <strain evidence="8">Urdbean</strain>
    </source>
</reference>
<proteinExistence type="inferred from homology"/>
<dbReference type="Gene3D" id="1.10.630.10">
    <property type="entry name" value="Cytochrome P450"/>
    <property type="match status" value="1"/>
</dbReference>
<name>A0AAQ3RZD3_VIGMU</name>
<dbReference type="EMBL" id="CP144696">
    <property type="protein sequence ID" value="WVZ09844.1"/>
    <property type="molecule type" value="Genomic_DNA"/>
</dbReference>
<keyword evidence="9" id="KW-1185">Reference proteome</keyword>